<keyword evidence="5 11" id="KW-0858">Xylan degradation</keyword>
<dbReference type="EC" id="3.2.1.8" evidence="4 11"/>
<feature type="signal peptide" evidence="13">
    <location>
        <begin position="1"/>
        <end position="19"/>
    </location>
</feature>
<dbReference type="HOGENOM" id="CLU_052631_0_0_1"/>
<dbReference type="GeneID" id="11517479"/>
<evidence type="ECO:0000256" key="13">
    <source>
        <dbReference type="SAM" id="SignalP"/>
    </source>
</evidence>
<feature type="chain" id="PRO_5003435971" description="Endo-1,4-beta-xylanase" evidence="13">
    <location>
        <begin position="20"/>
        <end position="228"/>
    </location>
</feature>
<keyword evidence="16" id="KW-1185">Reference proteome</keyword>
<dbReference type="RefSeq" id="XP_003649305.1">
    <property type="nucleotide sequence ID" value="XM_003649257.1"/>
</dbReference>
<dbReference type="EMBL" id="CP003009">
    <property type="protein sequence ID" value="AEO62969.1"/>
    <property type="molecule type" value="Genomic_DNA"/>
</dbReference>
<feature type="domain" description="GH11" evidence="14">
    <location>
        <begin position="35"/>
        <end position="226"/>
    </location>
</feature>
<dbReference type="KEGG" id="ttt:THITE_2107799"/>
<comment type="pathway">
    <text evidence="2 11 12">Glycan degradation; xylan degradation.</text>
</comment>
<name>G2QV82_THETT</name>
<accession>G2QV82</accession>
<keyword evidence="10 11" id="KW-0624">Polysaccharide degradation</keyword>
<dbReference type="PRINTS" id="PR00911">
    <property type="entry name" value="GLHYDRLASE11"/>
</dbReference>
<feature type="active site" description="Nucleophile" evidence="11">
    <location>
        <position position="120"/>
    </location>
</feature>
<sequence length="228" mass="24344">MVSFTYLALLASSVLGAVAAPAAEPAGADLPDFEFNIEARNLTRRQDYNQNWKGGGGSVQYSATSNGYSVTFSGAGDFVVGKGWRTGSASRTIKYQGNTQAQAGTVLLSVYGWSRNPLVEYYVQQYTSNGQGSAQGQKLGTYESDGATYEIWKHQQVNQPSIEGTSTFWQYISNRVSGSAPTSGTVTMANHINAWKQHGLNLGQLDYQVLATEGWGGASGSSSYTISG</sequence>
<gene>
    <name evidence="15" type="ORF">THITE_2107799</name>
</gene>
<feature type="active site" description="Proton donor" evidence="11">
    <location>
        <position position="213"/>
    </location>
</feature>
<evidence type="ECO:0000256" key="4">
    <source>
        <dbReference type="ARBA" id="ARBA00012590"/>
    </source>
</evidence>
<dbReference type="InterPro" id="IPR013320">
    <property type="entry name" value="ConA-like_dom_sf"/>
</dbReference>
<evidence type="ECO:0000259" key="14">
    <source>
        <dbReference type="PROSITE" id="PS51761"/>
    </source>
</evidence>
<evidence type="ECO:0000256" key="10">
    <source>
        <dbReference type="ARBA" id="ARBA00023326"/>
    </source>
</evidence>
<dbReference type="OrthoDB" id="2115822at2759"/>
<dbReference type="AlphaFoldDB" id="G2QV82"/>
<dbReference type="GO" id="GO:0045493">
    <property type="term" value="P:xylan catabolic process"/>
    <property type="evidence" value="ECO:0007669"/>
    <property type="project" value="UniProtKB-UniRule"/>
</dbReference>
<dbReference type="Proteomes" id="UP000008181">
    <property type="component" value="Chromosome 1"/>
</dbReference>
<evidence type="ECO:0000256" key="9">
    <source>
        <dbReference type="ARBA" id="ARBA00023295"/>
    </source>
</evidence>
<keyword evidence="7 11" id="KW-0378">Hydrolase</keyword>
<evidence type="ECO:0000256" key="2">
    <source>
        <dbReference type="ARBA" id="ARBA00004851"/>
    </source>
</evidence>
<evidence type="ECO:0000256" key="1">
    <source>
        <dbReference type="ARBA" id="ARBA00000681"/>
    </source>
</evidence>
<keyword evidence="8 11" id="KW-0119">Carbohydrate metabolism</keyword>
<evidence type="ECO:0000256" key="11">
    <source>
        <dbReference type="PROSITE-ProRule" id="PRU01097"/>
    </source>
</evidence>
<dbReference type="InterPro" id="IPR001137">
    <property type="entry name" value="Glyco_hydro_11"/>
</dbReference>
<keyword evidence="6 13" id="KW-0732">Signal</keyword>
<dbReference type="SUPFAM" id="SSF49899">
    <property type="entry name" value="Concanavalin A-like lectins/glucanases"/>
    <property type="match status" value="1"/>
</dbReference>
<dbReference type="GO" id="GO:0031176">
    <property type="term" value="F:endo-1,4-beta-xylanase activity"/>
    <property type="evidence" value="ECO:0007669"/>
    <property type="project" value="UniProtKB-UniRule"/>
</dbReference>
<dbReference type="PROSITE" id="PS51761">
    <property type="entry name" value="GH11_3"/>
    <property type="match status" value="1"/>
</dbReference>
<proteinExistence type="inferred from homology"/>
<organism evidence="15 16">
    <name type="scientific">Thermothielavioides terrestris (strain ATCC 38088 / NRRL 8126)</name>
    <name type="common">Thielavia terrestris</name>
    <dbReference type="NCBI Taxonomy" id="578455"/>
    <lineage>
        <taxon>Eukaryota</taxon>
        <taxon>Fungi</taxon>
        <taxon>Dikarya</taxon>
        <taxon>Ascomycota</taxon>
        <taxon>Pezizomycotina</taxon>
        <taxon>Sordariomycetes</taxon>
        <taxon>Sordariomycetidae</taxon>
        <taxon>Sordariales</taxon>
        <taxon>Chaetomiaceae</taxon>
        <taxon>Thermothielavioides</taxon>
        <taxon>Thermothielavioides terrestris</taxon>
    </lineage>
</organism>
<evidence type="ECO:0000256" key="12">
    <source>
        <dbReference type="RuleBase" id="RU362015"/>
    </source>
</evidence>
<dbReference type="PANTHER" id="PTHR46828:SF4">
    <property type="entry name" value="ENDO-1,4-BETA-XYLANASE"/>
    <property type="match status" value="1"/>
</dbReference>
<protein>
    <recommendedName>
        <fullName evidence="4 11">Endo-1,4-beta-xylanase</fullName>
        <ecNumber evidence="4 11">3.2.1.8</ecNumber>
    </recommendedName>
</protein>
<dbReference type="Pfam" id="PF00457">
    <property type="entry name" value="Glyco_hydro_11"/>
    <property type="match status" value="1"/>
</dbReference>
<reference evidence="15 16" key="1">
    <citation type="journal article" date="2011" name="Nat. Biotechnol.">
        <title>Comparative genomic analysis of the thermophilic biomass-degrading fungi Myceliophthora thermophila and Thielavia terrestris.</title>
        <authorList>
            <person name="Berka R.M."/>
            <person name="Grigoriev I.V."/>
            <person name="Otillar R."/>
            <person name="Salamov A."/>
            <person name="Grimwood J."/>
            <person name="Reid I."/>
            <person name="Ishmael N."/>
            <person name="John T."/>
            <person name="Darmond C."/>
            <person name="Moisan M.-C."/>
            <person name="Henrissat B."/>
            <person name="Coutinho P.M."/>
            <person name="Lombard V."/>
            <person name="Natvig D.O."/>
            <person name="Lindquist E."/>
            <person name="Schmutz J."/>
            <person name="Lucas S."/>
            <person name="Harris P."/>
            <person name="Powlowski J."/>
            <person name="Bellemare A."/>
            <person name="Taylor D."/>
            <person name="Butler G."/>
            <person name="de Vries R.P."/>
            <person name="Allijn I.E."/>
            <person name="van den Brink J."/>
            <person name="Ushinsky S."/>
            <person name="Storms R."/>
            <person name="Powell A.J."/>
            <person name="Paulsen I.T."/>
            <person name="Elbourne L.D.H."/>
            <person name="Baker S.E."/>
            <person name="Magnuson J."/>
            <person name="LaBoissiere S."/>
            <person name="Clutterbuck A.J."/>
            <person name="Martinez D."/>
            <person name="Wogulis M."/>
            <person name="de Leon A.L."/>
            <person name="Rey M.W."/>
            <person name="Tsang A."/>
        </authorList>
    </citation>
    <scope>NUCLEOTIDE SEQUENCE [LARGE SCALE GENOMIC DNA]</scope>
    <source>
        <strain evidence="16">ATCC 38088 / NRRL 8126</strain>
    </source>
</reference>
<evidence type="ECO:0000256" key="7">
    <source>
        <dbReference type="ARBA" id="ARBA00022801"/>
    </source>
</evidence>
<comment type="similarity">
    <text evidence="3 11 12">Belongs to the glycosyl hydrolase 11 (cellulase G) family.</text>
</comment>
<evidence type="ECO:0000313" key="15">
    <source>
        <dbReference type="EMBL" id="AEO62969.1"/>
    </source>
</evidence>
<evidence type="ECO:0000256" key="3">
    <source>
        <dbReference type="ARBA" id="ARBA00007792"/>
    </source>
</evidence>
<comment type="catalytic activity">
    <reaction evidence="1 11 12">
        <text>Endohydrolysis of (1-&gt;4)-beta-D-xylosidic linkages in xylans.</text>
        <dbReference type="EC" id="3.2.1.8"/>
    </reaction>
</comment>
<dbReference type="InterPro" id="IPR033123">
    <property type="entry name" value="GH11_dom"/>
</dbReference>
<dbReference type="UniPathway" id="UPA00114"/>
<evidence type="ECO:0000313" key="16">
    <source>
        <dbReference type="Proteomes" id="UP000008181"/>
    </source>
</evidence>
<evidence type="ECO:0000256" key="5">
    <source>
        <dbReference type="ARBA" id="ARBA00022651"/>
    </source>
</evidence>
<dbReference type="Gene3D" id="2.60.120.180">
    <property type="match status" value="1"/>
</dbReference>
<keyword evidence="9 11" id="KW-0326">Glycosidase</keyword>
<dbReference type="InterPro" id="IPR013319">
    <property type="entry name" value="GH11/12"/>
</dbReference>
<evidence type="ECO:0000256" key="8">
    <source>
        <dbReference type="ARBA" id="ARBA00023277"/>
    </source>
</evidence>
<evidence type="ECO:0000256" key="6">
    <source>
        <dbReference type="ARBA" id="ARBA00022729"/>
    </source>
</evidence>
<dbReference type="eggNOG" id="ENOG502S2KQ">
    <property type="taxonomic scope" value="Eukaryota"/>
</dbReference>
<dbReference type="PANTHER" id="PTHR46828">
    <property type="entry name" value="ENDO-1,4-BETA-XYLANASE A-RELATED"/>
    <property type="match status" value="1"/>
</dbReference>